<dbReference type="Pfam" id="PF01522">
    <property type="entry name" value="Polysacc_deac_1"/>
    <property type="match status" value="1"/>
</dbReference>
<organism evidence="4 5">
    <name type="scientific">Desulfofundulus thermobenzoicus</name>
    <dbReference type="NCBI Taxonomy" id="29376"/>
    <lineage>
        <taxon>Bacteria</taxon>
        <taxon>Bacillati</taxon>
        <taxon>Bacillota</taxon>
        <taxon>Clostridia</taxon>
        <taxon>Eubacteriales</taxon>
        <taxon>Peptococcaceae</taxon>
        <taxon>Desulfofundulus</taxon>
    </lineage>
</organism>
<evidence type="ECO:0000256" key="2">
    <source>
        <dbReference type="ARBA" id="ARBA00022729"/>
    </source>
</evidence>
<evidence type="ECO:0000259" key="3">
    <source>
        <dbReference type="PROSITE" id="PS51677"/>
    </source>
</evidence>
<dbReference type="InterPro" id="IPR051398">
    <property type="entry name" value="Polysacch_Deacetylase"/>
</dbReference>
<dbReference type="OrthoDB" id="9778320at2"/>
<protein>
    <submittedName>
        <fullName evidence="4">Polysaccharide deacetylase family protein</fullName>
    </submittedName>
</protein>
<proteinExistence type="predicted"/>
<dbReference type="EMBL" id="WHYR01000045">
    <property type="protein sequence ID" value="MQL53301.1"/>
    <property type="molecule type" value="Genomic_DNA"/>
</dbReference>
<name>A0A6N7ITQ4_9FIRM</name>
<accession>A0A6N7ITQ4</accession>
<dbReference type="Gene3D" id="3.20.20.370">
    <property type="entry name" value="Glycoside hydrolase/deacetylase"/>
    <property type="match status" value="1"/>
</dbReference>
<comment type="caution">
    <text evidence="4">The sequence shown here is derived from an EMBL/GenBank/DDBJ whole genome shotgun (WGS) entry which is preliminary data.</text>
</comment>
<evidence type="ECO:0000313" key="4">
    <source>
        <dbReference type="EMBL" id="MQL53301.1"/>
    </source>
</evidence>
<dbReference type="SUPFAM" id="SSF88713">
    <property type="entry name" value="Glycoside hydrolase/deacetylase"/>
    <property type="match status" value="1"/>
</dbReference>
<dbReference type="AlphaFoldDB" id="A0A6N7ITQ4"/>
<evidence type="ECO:0000313" key="5">
    <source>
        <dbReference type="Proteomes" id="UP000441717"/>
    </source>
</evidence>
<keyword evidence="2" id="KW-0732">Signal</keyword>
<feature type="domain" description="NodB homology" evidence="3">
    <location>
        <begin position="1"/>
        <end position="190"/>
    </location>
</feature>
<dbReference type="PROSITE" id="PS51677">
    <property type="entry name" value="NODB"/>
    <property type="match status" value="1"/>
</dbReference>
<keyword evidence="5" id="KW-1185">Reference proteome</keyword>
<sequence length="190" mass="21854">MITAWAGRKVGGLEYLTWPEMREMQENGISFFVHTDHSHYSAPTTPEGNPKPVLANRIWLRRENRLETEEEYRQRVVSDLAAARDLLEKKLHRPVEQIAWPYGVYNERLVEIAQSLGYRFCYTTQPGMVTAKTGPFAIPRLDVGNPRRYCARSALEGSIYRFQRKTVYQARAALLGQFLPPAQEDAAVRI</sequence>
<dbReference type="PANTHER" id="PTHR34216:SF3">
    <property type="entry name" value="POLY-BETA-1,6-N-ACETYL-D-GLUCOSAMINE N-DEACETYLASE"/>
    <property type="match status" value="1"/>
</dbReference>
<dbReference type="GO" id="GO:0005975">
    <property type="term" value="P:carbohydrate metabolic process"/>
    <property type="evidence" value="ECO:0007669"/>
    <property type="project" value="InterPro"/>
</dbReference>
<dbReference type="GO" id="GO:0005576">
    <property type="term" value="C:extracellular region"/>
    <property type="evidence" value="ECO:0007669"/>
    <property type="project" value="UniProtKB-SubCell"/>
</dbReference>
<dbReference type="InterPro" id="IPR002509">
    <property type="entry name" value="NODB_dom"/>
</dbReference>
<evidence type="ECO:0000256" key="1">
    <source>
        <dbReference type="ARBA" id="ARBA00004613"/>
    </source>
</evidence>
<dbReference type="Proteomes" id="UP000441717">
    <property type="component" value="Unassembled WGS sequence"/>
</dbReference>
<reference evidence="4 5" key="1">
    <citation type="submission" date="2019-10" db="EMBL/GenBank/DDBJ databases">
        <title>Comparative genomics of sulfur disproportionating microorganisms.</title>
        <authorList>
            <person name="Ward L.M."/>
            <person name="Bertran E."/>
            <person name="Johnston D."/>
        </authorList>
    </citation>
    <scope>NUCLEOTIDE SEQUENCE [LARGE SCALE GENOMIC DNA]</scope>
    <source>
        <strain evidence="4 5">DSM 14055</strain>
    </source>
</reference>
<dbReference type="InterPro" id="IPR011330">
    <property type="entry name" value="Glyco_hydro/deAcase_b/a-brl"/>
</dbReference>
<dbReference type="GO" id="GO:0016810">
    <property type="term" value="F:hydrolase activity, acting on carbon-nitrogen (but not peptide) bonds"/>
    <property type="evidence" value="ECO:0007669"/>
    <property type="project" value="InterPro"/>
</dbReference>
<dbReference type="PANTHER" id="PTHR34216">
    <property type="match status" value="1"/>
</dbReference>
<comment type="subcellular location">
    <subcellularLocation>
        <location evidence="1">Secreted</location>
    </subcellularLocation>
</comment>
<gene>
    <name evidence="4" type="ORF">GFC01_13755</name>
</gene>